<keyword evidence="10 12" id="KW-0326">Glycosidase</keyword>
<comment type="similarity">
    <text evidence="3 11">Belongs to the glycosyl hydrolase 13 family.</text>
</comment>
<dbReference type="InterPro" id="IPR006047">
    <property type="entry name" value="GH13_cat_dom"/>
</dbReference>
<dbReference type="Gene3D" id="2.60.40.1180">
    <property type="entry name" value="Golgi alpha-mannosidase II"/>
    <property type="match status" value="1"/>
</dbReference>
<feature type="signal peptide" evidence="13">
    <location>
        <begin position="1"/>
        <end position="26"/>
    </location>
</feature>
<dbReference type="InterPro" id="IPR013780">
    <property type="entry name" value="Glyco_hydro_b"/>
</dbReference>
<comment type="cofactor">
    <cofactor evidence="2">
        <name>Ca(2+)</name>
        <dbReference type="ChEBI" id="CHEBI:29108"/>
    </cofactor>
</comment>
<evidence type="ECO:0000256" key="13">
    <source>
        <dbReference type="SAM" id="SignalP"/>
    </source>
</evidence>
<evidence type="ECO:0000256" key="4">
    <source>
        <dbReference type="ARBA" id="ARBA00012595"/>
    </source>
</evidence>
<dbReference type="SUPFAM" id="SSF51445">
    <property type="entry name" value="(Trans)glycosidases"/>
    <property type="match status" value="1"/>
</dbReference>
<proteinExistence type="inferred from homology"/>
<dbReference type="EC" id="3.2.1.1" evidence="4 12"/>
<feature type="domain" description="Alpha-amylase C-terminal" evidence="14">
    <location>
        <begin position="417"/>
        <end position="509"/>
    </location>
</feature>
<comment type="caution">
    <text evidence="16">The sequence shown here is derived from an EMBL/GenBank/DDBJ whole genome shotgun (WGS) entry which is preliminary data.</text>
</comment>
<dbReference type="PRINTS" id="PR00110">
    <property type="entry name" value="ALPHAAMYLASE"/>
</dbReference>
<evidence type="ECO:0000256" key="7">
    <source>
        <dbReference type="ARBA" id="ARBA00022801"/>
    </source>
</evidence>
<dbReference type="PANTHER" id="PTHR43447">
    <property type="entry name" value="ALPHA-AMYLASE"/>
    <property type="match status" value="1"/>
</dbReference>
<dbReference type="SMART" id="SM00632">
    <property type="entry name" value="Aamy_C"/>
    <property type="match status" value="1"/>
</dbReference>
<evidence type="ECO:0000259" key="14">
    <source>
        <dbReference type="SMART" id="SM00632"/>
    </source>
</evidence>
<evidence type="ECO:0000256" key="8">
    <source>
        <dbReference type="ARBA" id="ARBA00022837"/>
    </source>
</evidence>
<keyword evidence="9 12" id="KW-0119">Carbohydrate metabolism</keyword>
<evidence type="ECO:0000256" key="9">
    <source>
        <dbReference type="ARBA" id="ARBA00023277"/>
    </source>
</evidence>
<comment type="catalytic activity">
    <reaction evidence="1 12">
        <text>Endohydrolysis of (1-&gt;4)-alpha-D-glucosidic linkages in polysaccharides containing three or more (1-&gt;4)-alpha-linked D-glucose units.</text>
        <dbReference type="EC" id="3.2.1.1"/>
    </reaction>
</comment>
<gene>
    <name evidence="16" type="ORF">HD842_000346</name>
</gene>
<dbReference type="Pfam" id="PF02806">
    <property type="entry name" value="Alpha-amylase_C"/>
    <property type="match status" value="1"/>
</dbReference>
<evidence type="ECO:0000256" key="5">
    <source>
        <dbReference type="ARBA" id="ARBA00017303"/>
    </source>
</evidence>
<dbReference type="InterPro" id="IPR006048">
    <property type="entry name" value="A-amylase/branching_C"/>
</dbReference>
<keyword evidence="13" id="KW-0732">Signal</keyword>
<dbReference type="Proteomes" id="UP000540787">
    <property type="component" value="Unassembled WGS sequence"/>
</dbReference>
<evidence type="ECO:0000313" key="16">
    <source>
        <dbReference type="EMBL" id="MBB6132235.1"/>
    </source>
</evidence>
<dbReference type="InterPro" id="IPR006046">
    <property type="entry name" value="Alpha_amylase"/>
</dbReference>
<keyword evidence="8" id="KW-0106">Calcium</keyword>
<evidence type="ECO:0000313" key="17">
    <source>
        <dbReference type="Proteomes" id="UP000540787"/>
    </source>
</evidence>
<name>A0A7W9U777_9BURK</name>
<dbReference type="EMBL" id="JACHBX010000001">
    <property type="protein sequence ID" value="MBB6132235.1"/>
    <property type="molecule type" value="Genomic_DNA"/>
</dbReference>
<evidence type="ECO:0000256" key="10">
    <source>
        <dbReference type="ARBA" id="ARBA00023295"/>
    </source>
</evidence>
<dbReference type="GO" id="GO:0004556">
    <property type="term" value="F:alpha-amylase activity"/>
    <property type="evidence" value="ECO:0007669"/>
    <property type="project" value="UniProtKB-UniRule"/>
</dbReference>
<dbReference type="Pfam" id="PF00128">
    <property type="entry name" value="Alpha-amylase"/>
    <property type="match status" value="1"/>
</dbReference>
<dbReference type="AlphaFoldDB" id="A0A7W9U777"/>
<evidence type="ECO:0000256" key="1">
    <source>
        <dbReference type="ARBA" id="ARBA00000548"/>
    </source>
</evidence>
<evidence type="ECO:0000256" key="12">
    <source>
        <dbReference type="RuleBase" id="RU361134"/>
    </source>
</evidence>
<protein>
    <recommendedName>
        <fullName evidence="5 12">Alpha-amylase</fullName>
        <ecNumber evidence="4 12">3.2.1.1</ecNumber>
    </recommendedName>
</protein>
<feature type="domain" description="Glycosyl hydrolase family 13 catalytic" evidence="15">
    <location>
        <begin position="33"/>
        <end position="408"/>
    </location>
</feature>
<evidence type="ECO:0000256" key="11">
    <source>
        <dbReference type="RuleBase" id="RU003615"/>
    </source>
</evidence>
<dbReference type="CDD" id="cd11317">
    <property type="entry name" value="AmyAc_bac_euk_AmyA"/>
    <property type="match status" value="1"/>
</dbReference>
<keyword evidence="17" id="KW-1185">Reference proteome</keyword>
<evidence type="ECO:0000256" key="2">
    <source>
        <dbReference type="ARBA" id="ARBA00001913"/>
    </source>
</evidence>
<dbReference type="GO" id="GO:0005975">
    <property type="term" value="P:carbohydrate metabolic process"/>
    <property type="evidence" value="ECO:0007669"/>
    <property type="project" value="InterPro"/>
</dbReference>
<evidence type="ECO:0000256" key="6">
    <source>
        <dbReference type="ARBA" id="ARBA00022723"/>
    </source>
</evidence>
<reference evidence="16 17" key="1">
    <citation type="submission" date="2020-08" db="EMBL/GenBank/DDBJ databases">
        <title>The Agave Microbiome: Exploring the role of microbial communities in plant adaptations to desert environments.</title>
        <authorList>
            <person name="Partida-Martinez L.P."/>
        </authorList>
    </citation>
    <scope>NUCLEOTIDE SEQUENCE [LARGE SCALE GENOMIC DNA]</scope>
    <source>
        <strain evidence="16 17">AT3.2</strain>
    </source>
</reference>
<dbReference type="InterPro" id="IPR031319">
    <property type="entry name" value="A-amylase_C"/>
</dbReference>
<evidence type="ECO:0000259" key="15">
    <source>
        <dbReference type="SMART" id="SM00642"/>
    </source>
</evidence>
<accession>A0A7W9U777</accession>
<dbReference type="SMART" id="SM00642">
    <property type="entry name" value="Aamy"/>
    <property type="match status" value="1"/>
</dbReference>
<dbReference type="SUPFAM" id="SSF51011">
    <property type="entry name" value="Glycosyl hydrolase domain"/>
    <property type="match status" value="1"/>
</dbReference>
<feature type="chain" id="PRO_5031150636" description="Alpha-amylase" evidence="13">
    <location>
        <begin position="27"/>
        <end position="522"/>
    </location>
</feature>
<sequence length="522" mass="55766">MHRLPHAARLSSIACIAMAFSTPAAAADFNPADTSVQMFRWKWNDIAKECTNWLGPQGYGAVQISPPHASRKLDFWYDVYQAVNYTRLDSRMGTEAELQAMINTCHAAKVRIYADVVVNQMADGAGTGTATDGSSWNAATQSYPHFSAPDFHAACVIQGGDYSLADRTKVTSCRLNNLPDLNTGASYVQGQIRNYLNKLVAMGVDGVRLDAAKHMAPGDIAGFLNGVSRTTKAGEPLWFTQEVIPDSGVKANAYLATGSVNEFHYVYAMKEMFQNVNGAAVADLPRFMGSPSTGWGGTWGFIPSDKATVFINNWDSERGEHAPSSLVASNFTGVPNDTQGTKRYQLANVLMLAWPYGAAQVHSGFRFTRSEQPPPATSPFDANGKPLINQAWDFIHRWPEISNMVGFRAATSGQGVDNFATGTRNQIAFSRGNKGFVAINNDPAAWTTTQATGLPSGTYCNVINGQLNAAKTGCSGDAVVVPANGAIKFTLGSVNGATVPALALHANQKVGASASRSTKGAN</sequence>
<dbReference type="GO" id="GO:0046872">
    <property type="term" value="F:metal ion binding"/>
    <property type="evidence" value="ECO:0007669"/>
    <property type="project" value="UniProtKB-KW"/>
</dbReference>
<organism evidence="16 17">
    <name type="scientific">Massilia aurea</name>
    <dbReference type="NCBI Taxonomy" id="373040"/>
    <lineage>
        <taxon>Bacteria</taxon>
        <taxon>Pseudomonadati</taxon>
        <taxon>Pseudomonadota</taxon>
        <taxon>Betaproteobacteria</taxon>
        <taxon>Burkholderiales</taxon>
        <taxon>Oxalobacteraceae</taxon>
        <taxon>Telluria group</taxon>
        <taxon>Massilia</taxon>
    </lineage>
</organism>
<keyword evidence="6" id="KW-0479">Metal-binding</keyword>
<dbReference type="Gene3D" id="3.20.20.80">
    <property type="entry name" value="Glycosidases"/>
    <property type="match status" value="1"/>
</dbReference>
<keyword evidence="7 12" id="KW-0378">Hydrolase</keyword>
<evidence type="ECO:0000256" key="3">
    <source>
        <dbReference type="ARBA" id="ARBA00008061"/>
    </source>
</evidence>
<dbReference type="InterPro" id="IPR017853">
    <property type="entry name" value="GH"/>
</dbReference>